<evidence type="ECO:0000313" key="2">
    <source>
        <dbReference type="EMBL" id="URD73368.1"/>
    </source>
</evidence>
<dbReference type="Pfam" id="PF02519">
    <property type="entry name" value="Auxin_inducible"/>
    <property type="match status" value="1"/>
</dbReference>
<evidence type="ECO:0000313" key="3">
    <source>
        <dbReference type="Proteomes" id="UP001055439"/>
    </source>
</evidence>
<dbReference type="GO" id="GO:0009733">
    <property type="term" value="P:response to auxin"/>
    <property type="evidence" value="ECO:0007669"/>
    <property type="project" value="InterPro"/>
</dbReference>
<dbReference type="OrthoDB" id="1624361at2759"/>
<dbReference type="EMBL" id="CP097502">
    <property type="protein sequence ID" value="URD73368.1"/>
    <property type="molecule type" value="Genomic_DNA"/>
</dbReference>
<protein>
    <submittedName>
        <fullName evidence="2">Auxin responsive protein</fullName>
    </submittedName>
</protein>
<dbReference type="InterPro" id="IPR003676">
    <property type="entry name" value="SAUR_fam"/>
</dbReference>
<dbReference type="AlphaFoldDB" id="A0A9E7ECD6"/>
<evidence type="ECO:0000256" key="1">
    <source>
        <dbReference type="ARBA" id="ARBA00006974"/>
    </source>
</evidence>
<dbReference type="Proteomes" id="UP001055439">
    <property type="component" value="Chromosome 1"/>
</dbReference>
<keyword evidence="3" id="KW-1185">Reference proteome</keyword>
<name>A0A9E7ECD6_9LILI</name>
<reference evidence="2" key="1">
    <citation type="submission" date="2022-05" db="EMBL/GenBank/DDBJ databases">
        <title>The Musa troglodytarum L. genome provides insights into the mechanism of non-climacteric behaviour and enrichment of carotenoids.</title>
        <authorList>
            <person name="Wang J."/>
        </authorList>
    </citation>
    <scope>NUCLEOTIDE SEQUENCE</scope>
    <source>
        <tissue evidence="2">Leaf</tissue>
    </source>
</reference>
<sequence>MGKCSKIRHIVWLRQMLRRWRLRAAAVEAVPAGHVAVCVGNSSRRFVVRASHLNHPAFRELLRQAEEEFGFSRPGPLSLPCDEALFQDVLHLISSSSSRFTHNTLEHLTKLPHDIPSSSCCCDVDRWLHAADSIPLLHAHCIADKPVW</sequence>
<organism evidence="2 3">
    <name type="scientific">Musa troglodytarum</name>
    <name type="common">fe'i banana</name>
    <dbReference type="NCBI Taxonomy" id="320322"/>
    <lineage>
        <taxon>Eukaryota</taxon>
        <taxon>Viridiplantae</taxon>
        <taxon>Streptophyta</taxon>
        <taxon>Embryophyta</taxon>
        <taxon>Tracheophyta</taxon>
        <taxon>Spermatophyta</taxon>
        <taxon>Magnoliopsida</taxon>
        <taxon>Liliopsida</taxon>
        <taxon>Zingiberales</taxon>
        <taxon>Musaceae</taxon>
        <taxon>Musa</taxon>
    </lineage>
</organism>
<gene>
    <name evidence="2" type="ORF">MUK42_09141</name>
</gene>
<proteinExistence type="inferred from homology"/>
<dbReference type="PANTHER" id="PTHR31374">
    <property type="entry name" value="AUXIN-INDUCED PROTEIN-LIKE-RELATED"/>
    <property type="match status" value="1"/>
</dbReference>
<accession>A0A9E7ECD6</accession>
<comment type="similarity">
    <text evidence="1">Belongs to the ARG7 family.</text>
</comment>
<dbReference type="PANTHER" id="PTHR31374:SF26">
    <property type="entry name" value="OS02G0512000 PROTEIN"/>
    <property type="match status" value="1"/>
</dbReference>